<feature type="domain" description="Death" evidence="6">
    <location>
        <begin position="707"/>
        <end position="774"/>
    </location>
</feature>
<dbReference type="Proteomes" id="UP000663860">
    <property type="component" value="Unassembled WGS sequence"/>
</dbReference>
<dbReference type="AlphaFoldDB" id="A0A813NV13"/>
<keyword evidence="4 5" id="KW-0472">Membrane</keyword>
<name>A0A813NV13_9BILA</name>
<organism evidence="8 9">
    <name type="scientific">Adineta steineri</name>
    <dbReference type="NCBI Taxonomy" id="433720"/>
    <lineage>
        <taxon>Eukaryota</taxon>
        <taxon>Metazoa</taxon>
        <taxon>Spiralia</taxon>
        <taxon>Gnathifera</taxon>
        <taxon>Rotifera</taxon>
        <taxon>Eurotatoria</taxon>
        <taxon>Bdelloidea</taxon>
        <taxon>Adinetida</taxon>
        <taxon>Adinetidae</taxon>
        <taxon>Adineta</taxon>
    </lineage>
</organism>
<dbReference type="SUPFAM" id="SSF47986">
    <property type="entry name" value="DEATH domain"/>
    <property type="match status" value="2"/>
</dbReference>
<keyword evidence="2 5" id="KW-0812">Transmembrane</keyword>
<feature type="transmembrane region" description="Helical" evidence="5">
    <location>
        <begin position="131"/>
        <end position="152"/>
    </location>
</feature>
<dbReference type="Gene3D" id="1.10.533.10">
    <property type="entry name" value="Death Domain, Fas"/>
    <property type="match status" value="2"/>
</dbReference>
<evidence type="ECO:0000256" key="1">
    <source>
        <dbReference type="ARBA" id="ARBA00004370"/>
    </source>
</evidence>
<gene>
    <name evidence="8" type="ORF">IZO911_LOCUS3696</name>
</gene>
<dbReference type="PANTHER" id="PTHR28336:SF3">
    <property type="entry name" value="CHROMOSOME 11 C6ORF62 HOMOLOG"/>
    <property type="match status" value="1"/>
</dbReference>
<evidence type="ECO:0000259" key="6">
    <source>
        <dbReference type="PROSITE" id="PS50017"/>
    </source>
</evidence>
<evidence type="ECO:0000313" key="8">
    <source>
        <dbReference type="EMBL" id="CAF0743545.1"/>
    </source>
</evidence>
<evidence type="ECO:0000259" key="7">
    <source>
        <dbReference type="PROSITE" id="PS50262"/>
    </source>
</evidence>
<evidence type="ECO:0008006" key="10">
    <source>
        <dbReference type="Google" id="ProtNLM"/>
    </source>
</evidence>
<comment type="subcellular location">
    <subcellularLocation>
        <location evidence="1">Membrane</location>
    </subcellularLocation>
</comment>
<dbReference type="PROSITE" id="PS50017">
    <property type="entry name" value="DEATH_DOMAIN"/>
    <property type="match status" value="2"/>
</dbReference>
<dbReference type="GO" id="GO:0007165">
    <property type="term" value="P:signal transduction"/>
    <property type="evidence" value="ECO:0007669"/>
    <property type="project" value="InterPro"/>
</dbReference>
<dbReference type="InterPro" id="IPR017452">
    <property type="entry name" value="GPCR_Rhodpsn_7TM"/>
</dbReference>
<dbReference type="CDD" id="cd01670">
    <property type="entry name" value="Death"/>
    <property type="match status" value="1"/>
</dbReference>
<evidence type="ECO:0000256" key="4">
    <source>
        <dbReference type="ARBA" id="ARBA00023136"/>
    </source>
</evidence>
<feature type="transmembrane region" description="Helical" evidence="5">
    <location>
        <begin position="215"/>
        <end position="239"/>
    </location>
</feature>
<feature type="domain" description="G-protein coupled receptors family 1 profile" evidence="7">
    <location>
        <begin position="25"/>
        <end position="278"/>
    </location>
</feature>
<feature type="transmembrane region" description="Helical" evidence="5">
    <location>
        <begin position="46"/>
        <end position="69"/>
    </location>
</feature>
<dbReference type="PROSITE" id="PS50262">
    <property type="entry name" value="G_PROTEIN_RECEP_F1_2"/>
    <property type="match status" value="1"/>
</dbReference>
<keyword evidence="3 5" id="KW-1133">Transmembrane helix</keyword>
<sequence>MSLLYIGQQLTCYLGPFILIIGIVGDGINIIVFSSIRSYRTNPCTFYFLVAAVFNFLYIAICLSSRIAMNGFGYDLTRISISWCKIRWFIVYTFGLSTLTFSSLATIDQYFVTSQSAYLRRLSNIKWAHRITIIVIIIWCLHNILLLLFYSIPSGTMACTITNSIFAAYIPPFYLIFVCTLPVIIMALFGYLSYRNIQLTRVLSEQQADRQLVKMTLIQVVLVAVCIGPSGIINAYGLITSGVSKGTDRLNIENFISSMTSLISFLYFSGSCYMFLISSSRFRQAVKGRILFWLRSNQIVAVQQPINEAEFLKIYRVENLRVQELRACKQATDLSNERLILLYSNSNENVWHIDTNIRLIDSKLHDIITTDIQYLHSRMIVVRYDKQLMSLKQLQTILSLFEQTLNQRSATLILRHRSLIPNEICLTCCSTQRIDTIDNDIKKENYTNNDEQIKEIILQEGQLLELRFRGNVLPINNNNQQSAIPFAFNTNFPFFFETNISEIDKYCQHLSSYYYGYIQIYSKRKHYQNILKDIDKKKQQIDTVKQESSHENESCLAEILVSLPKVSKEVRIPIEKTLSTFTGEGILTSSLFRDMSASLVGDEWRWLASCLGMTNIRIEAIEHDYHNDAPYYMLLTWFKRVPRSSDKLLTLTHALVSINRWDLAQELQTIKDEQRHEQRTLSKDQQLKLFRTPFNRICQRDECIRIWKQLARELMLNNEEIQRIEGQYPSKHERCLRSLEHWALNQKLVDIPSLARIIRTLGFKSLAREIENMA</sequence>
<protein>
    <recommendedName>
        <fullName evidence="10">Death domain-containing protein</fullName>
    </recommendedName>
</protein>
<feature type="transmembrane region" description="Helical" evidence="5">
    <location>
        <begin position="259"/>
        <end position="277"/>
    </location>
</feature>
<dbReference type="InterPro" id="IPR011029">
    <property type="entry name" value="DEATH-like_dom_sf"/>
</dbReference>
<comment type="caution">
    <text evidence="8">The sequence shown here is derived from an EMBL/GenBank/DDBJ whole genome shotgun (WGS) entry which is preliminary data.</text>
</comment>
<evidence type="ECO:0000313" key="9">
    <source>
        <dbReference type="Proteomes" id="UP000663860"/>
    </source>
</evidence>
<dbReference type="EMBL" id="CAJNOE010000019">
    <property type="protein sequence ID" value="CAF0743545.1"/>
    <property type="molecule type" value="Genomic_DNA"/>
</dbReference>
<feature type="transmembrane region" description="Helical" evidence="5">
    <location>
        <begin position="172"/>
        <end position="194"/>
    </location>
</feature>
<feature type="transmembrane region" description="Helical" evidence="5">
    <location>
        <begin position="89"/>
        <end position="111"/>
    </location>
</feature>
<evidence type="ECO:0000256" key="2">
    <source>
        <dbReference type="ARBA" id="ARBA00022692"/>
    </source>
</evidence>
<dbReference type="InterPro" id="IPR000488">
    <property type="entry name" value="Death_dom"/>
</dbReference>
<dbReference type="Gene3D" id="1.20.1070.10">
    <property type="entry name" value="Rhodopsin 7-helix transmembrane proteins"/>
    <property type="match status" value="1"/>
</dbReference>
<dbReference type="SUPFAM" id="SSF81321">
    <property type="entry name" value="Family A G protein-coupled receptor-like"/>
    <property type="match status" value="1"/>
</dbReference>
<dbReference type="PANTHER" id="PTHR28336">
    <property type="entry name" value="BA1-643"/>
    <property type="match status" value="1"/>
</dbReference>
<dbReference type="Pfam" id="PF00531">
    <property type="entry name" value="Death"/>
    <property type="match status" value="2"/>
</dbReference>
<proteinExistence type="predicted"/>
<evidence type="ECO:0000256" key="3">
    <source>
        <dbReference type="ARBA" id="ARBA00022989"/>
    </source>
</evidence>
<evidence type="ECO:0000256" key="5">
    <source>
        <dbReference type="SAM" id="Phobius"/>
    </source>
</evidence>
<dbReference type="GO" id="GO:0016020">
    <property type="term" value="C:membrane"/>
    <property type="evidence" value="ECO:0007669"/>
    <property type="project" value="UniProtKB-SubCell"/>
</dbReference>
<feature type="transmembrane region" description="Helical" evidence="5">
    <location>
        <begin position="13"/>
        <end position="34"/>
    </location>
</feature>
<reference evidence="8" key="1">
    <citation type="submission" date="2021-02" db="EMBL/GenBank/DDBJ databases">
        <authorList>
            <person name="Nowell W R."/>
        </authorList>
    </citation>
    <scope>NUCLEOTIDE SEQUENCE</scope>
</reference>
<accession>A0A813NV13</accession>
<feature type="domain" description="Death" evidence="6">
    <location>
        <begin position="600"/>
        <end position="671"/>
    </location>
</feature>